<dbReference type="InterPro" id="IPR050344">
    <property type="entry name" value="Peptidase_M1_aminopeptidases"/>
</dbReference>
<evidence type="ECO:0000256" key="13">
    <source>
        <dbReference type="SAM" id="SignalP"/>
    </source>
</evidence>
<evidence type="ECO:0000313" key="17">
    <source>
        <dbReference type="Proteomes" id="UP000669179"/>
    </source>
</evidence>
<feature type="signal peptide" evidence="13">
    <location>
        <begin position="1"/>
        <end position="40"/>
    </location>
</feature>
<keyword evidence="6" id="KW-0645">Protease</keyword>
<dbReference type="EMBL" id="JAGEOJ010000020">
    <property type="protein sequence ID" value="MBO2453303.1"/>
    <property type="molecule type" value="Genomic_DNA"/>
</dbReference>
<dbReference type="PRINTS" id="PR00756">
    <property type="entry name" value="ALADIPTASE"/>
</dbReference>
<proteinExistence type="inferred from homology"/>
<evidence type="ECO:0000256" key="5">
    <source>
        <dbReference type="ARBA" id="ARBA00015611"/>
    </source>
</evidence>
<keyword evidence="13" id="KW-0732">Signal</keyword>
<evidence type="ECO:0000256" key="3">
    <source>
        <dbReference type="ARBA" id="ARBA00010136"/>
    </source>
</evidence>
<evidence type="ECO:0000256" key="1">
    <source>
        <dbReference type="ARBA" id="ARBA00000098"/>
    </source>
</evidence>
<dbReference type="Gene3D" id="2.60.40.1730">
    <property type="entry name" value="tricorn interacting facor f3 domain"/>
    <property type="match status" value="1"/>
</dbReference>
<dbReference type="PANTHER" id="PTHR11533">
    <property type="entry name" value="PROTEASE M1 ZINC METALLOPROTEASE"/>
    <property type="match status" value="1"/>
</dbReference>
<evidence type="ECO:0000259" key="15">
    <source>
        <dbReference type="Pfam" id="PF17900"/>
    </source>
</evidence>
<evidence type="ECO:0000256" key="10">
    <source>
        <dbReference type="ARBA" id="ARBA00023049"/>
    </source>
</evidence>
<feature type="domain" description="Peptidase M1 membrane alanine aminopeptidase" evidence="14">
    <location>
        <begin position="342"/>
        <end position="487"/>
    </location>
</feature>
<dbReference type="GO" id="GO:0008237">
    <property type="term" value="F:metallopeptidase activity"/>
    <property type="evidence" value="ECO:0007669"/>
    <property type="project" value="UniProtKB-KW"/>
</dbReference>
<keyword evidence="10" id="KW-0482">Metalloprotease</keyword>
<comment type="cofactor">
    <cofactor evidence="2">
        <name>Zn(2+)</name>
        <dbReference type="ChEBI" id="CHEBI:29105"/>
    </cofactor>
</comment>
<dbReference type="EC" id="3.4.11.2" evidence="4"/>
<dbReference type="Pfam" id="PF17900">
    <property type="entry name" value="Peptidase_M1_N"/>
    <property type="match status" value="1"/>
</dbReference>
<evidence type="ECO:0000256" key="12">
    <source>
        <dbReference type="ARBA" id="ARBA00031533"/>
    </source>
</evidence>
<evidence type="ECO:0000256" key="4">
    <source>
        <dbReference type="ARBA" id="ARBA00012564"/>
    </source>
</evidence>
<dbReference type="SUPFAM" id="SSF55486">
    <property type="entry name" value="Metalloproteases ('zincins'), catalytic domain"/>
    <property type="match status" value="1"/>
</dbReference>
<evidence type="ECO:0000313" key="16">
    <source>
        <dbReference type="EMBL" id="MBO2453303.1"/>
    </source>
</evidence>
<feature type="chain" id="PRO_5037667684" description="Aminopeptidase N" evidence="13">
    <location>
        <begin position="41"/>
        <end position="497"/>
    </location>
</feature>
<dbReference type="GO" id="GO:0006508">
    <property type="term" value="P:proteolysis"/>
    <property type="evidence" value="ECO:0007669"/>
    <property type="project" value="UniProtKB-KW"/>
</dbReference>
<protein>
    <recommendedName>
        <fullName evidence="5">Aminopeptidase N</fullName>
        <ecNumber evidence="4">3.4.11.2</ecNumber>
    </recommendedName>
    <alternativeName>
        <fullName evidence="11">Alanine aminopeptidase</fullName>
    </alternativeName>
    <alternativeName>
        <fullName evidence="12">Lysyl aminopeptidase</fullName>
    </alternativeName>
</protein>
<evidence type="ECO:0000256" key="6">
    <source>
        <dbReference type="ARBA" id="ARBA00022670"/>
    </source>
</evidence>
<comment type="catalytic activity">
    <reaction evidence="1">
        <text>Release of an N-terminal amino acid, Xaa-|-Yaa- from a peptide, amide or arylamide. Xaa is preferably Ala, but may be most amino acids including Pro (slow action). When a terminal hydrophobic residue is followed by a prolyl residue, the two may be released as an intact Xaa-Pro dipeptide.</text>
        <dbReference type="EC" id="3.4.11.2"/>
    </reaction>
</comment>
<dbReference type="SUPFAM" id="SSF63737">
    <property type="entry name" value="Leukotriene A4 hydrolase N-terminal domain"/>
    <property type="match status" value="1"/>
</dbReference>
<evidence type="ECO:0000256" key="2">
    <source>
        <dbReference type="ARBA" id="ARBA00001947"/>
    </source>
</evidence>
<dbReference type="InterPro" id="IPR045357">
    <property type="entry name" value="Aminopeptidase_N-like_N"/>
</dbReference>
<name>A0A939PNG3_9ACTN</name>
<sequence length="497" mass="54322">MALRSSARIPQRRTPALRTLSLAAAAVTAASLAAAPAASANVAGHGHGHGPYTPGAPGINDPYFPLEGNGGYDVKHYGINFSYDPATKQLDSTATITSRATQNLSSFDLDLQQLDVSSVTVDGKKADFTRNGQELVITPKHKLKEGSYFVTAVKYGGVPKTIVGSPVVFGSPYGFVHTDDGAFMGDEPDASSTWFPSNDHPSDKAAFTFKVTVPEGLSVMSNGRLVSQRTRNGKSTFVWDEKTPISTYLATADVGKWIMKSGKTPGGVPMTIGVDPKLVGRDPNNPDPVKFFWDTTGEATDLWVKTYGKWPFDSTGAIADLATYNGQTIGFSLETATRPLYSDVRSTTTIAHELAHQYFGDSVSVRDWSNIWLNESFATWNHLWWNELHGGATVHDAVRTVYNTRPASWWDVEIGNPKHDTMFHDRVYNGGAMVLQFLREKVGADTFNKILRTWYAEHKNSTGTTDQFNATANRVSGQNLDAFFDKWIHSTGKPPLD</sequence>
<comment type="similarity">
    <text evidence="3">Belongs to the peptidase M1 family.</text>
</comment>
<keyword evidence="17" id="KW-1185">Reference proteome</keyword>
<keyword evidence="8" id="KW-0378">Hydrolase</keyword>
<dbReference type="GO" id="GO:0008270">
    <property type="term" value="F:zinc ion binding"/>
    <property type="evidence" value="ECO:0007669"/>
    <property type="project" value="InterPro"/>
</dbReference>
<evidence type="ECO:0000256" key="11">
    <source>
        <dbReference type="ARBA" id="ARBA00029811"/>
    </source>
</evidence>
<dbReference type="InterPro" id="IPR027268">
    <property type="entry name" value="Peptidase_M4/M1_CTD_sf"/>
</dbReference>
<evidence type="ECO:0000256" key="7">
    <source>
        <dbReference type="ARBA" id="ARBA00022723"/>
    </source>
</evidence>
<keyword evidence="9" id="KW-0862">Zinc</keyword>
<dbReference type="InterPro" id="IPR042097">
    <property type="entry name" value="Aminopeptidase_N-like_N_sf"/>
</dbReference>
<evidence type="ECO:0000259" key="14">
    <source>
        <dbReference type="Pfam" id="PF01433"/>
    </source>
</evidence>
<organism evidence="16 17">
    <name type="scientific">Actinomadura barringtoniae</name>
    <dbReference type="NCBI Taxonomy" id="1427535"/>
    <lineage>
        <taxon>Bacteria</taxon>
        <taxon>Bacillati</taxon>
        <taxon>Actinomycetota</taxon>
        <taxon>Actinomycetes</taxon>
        <taxon>Streptosporangiales</taxon>
        <taxon>Thermomonosporaceae</taxon>
        <taxon>Actinomadura</taxon>
    </lineage>
</organism>
<dbReference type="RefSeq" id="WP_208261333.1">
    <property type="nucleotide sequence ID" value="NZ_JAGEOJ010000020.1"/>
</dbReference>
<gene>
    <name evidence="16" type="ORF">J4573_39840</name>
</gene>
<dbReference type="InterPro" id="IPR014782">
    <property type="entry name" value="Peptidase_M1_dom"/>
</dbReference>
<comment type="caution">
    <text evidence="16">The sequence shown here is derived from an EMBL/GenBank/DDBJ whole genome shotgun (WGS) entry which is preliminary data.</text>
</comment>
<dbReference type="CDD" id="cd09603">
    <property type="entry name" value="M1_APN_like"/>
    <property type="match status" value="1"/>
</dbReference>
<dbReference type="GO" id="GO:0016285">
    <property type="term" value="F:alanyl aminopeptidase activity"/>
    <property type="evidence" value="ECO:0007669"/>
    <property type="project" value="UniProtKB-EC"/>
</dbReference>
<dbReference type="InterPro" id="IPR001930">
    <property type="entry name" value="Peptidase_M1"/>
</dbReference>
<dbReference type="Proteomes" id="UP000669179">
    <property type="component" value="Unassembled WGS sequence"/>
</dbReference>
<dbReference type="PANTHER" id="PTHR11533:SF297">
    <property type="entry name" value="AMINOPEPTIDASE N"/>
    <property type="match status" value="1"/>
</dbReference>
<dbReference type="Pfam" id="PF01433">
    <property type="entry name" value="Peptidase_M1"/>
    <property type="match status" value="1"/>
</dbReference>
<dbReference type="AlphaFoldDB" id="A0A939PNG3"/>
<evidence type="ECO:0000256" key="8">
    <source>
        <dbReference type="ARBA" id="ARBA00022801"/>
    </source>
</evidence>
<reference evidence="16" key="1">
    <citation type="submission" date="2021-03" db="EMBL/GenBank/DDBJ databases">
        <authorList>
            <person name="Kanchanasin P."/>
            <person name="Saeng-In P."/>
            <person name="Phongsopitanun W."/>
            <person name="Yuki M."/>
            <person name="Kudo T."/>
            <person name="Ohkuma M."/>
            <person name="Tanasupawat S."/>
        </authorList>
    </citation>
    <scope>NUCLEOTIDE SEQUENCE</scope>
    <source>
        <strain evidence="16">GKU 128</strain>
    </source>
</reference>
<evidence type="ECO:0000256" key="9">
    <source>
        <dbReference type="ARBA" id="ARBA00022833"/>
    </source>
</evidence>
<dbReference type="Gene3D" id="1.10.390.10">
    <property type="entry name" value="Neutral Protease Domain 2"/>
    <property type="match status" value="1"/>
</dbReference>
<feature type="domain" description="Aminopeptidase N-like N-terminal" evidence="15">
    <location>
        <begin position="75"/>
        <end position="249"/>
    </location>
</feature>
<accession>A0A939PNG3</accession>
<keyword evidence="7" id="KW-0479">Metal-binding</keyword>